<reference evidence="5 6" key="1">
    <citation type="submission" date="2023-09" db="EMBL/GenBank/DDBJ databases">
        <authorList>
            <person name="Rey-Velasco X."/>
        </authorList>
    </citation>
    <scope>NUCLEOTIDE SEQUENCE [LARGE SCALE GENOMIC DNA]</scope>
    <source>
        <strain evidence="5 6">F117</strain>
    </source>
</reference>
<feature type="domain" description="Calcineurin-like phosphoesterase" evidence="2">
    <location>
        <begin position="164"/>
        <end position="324"/>
    </location>
</feature>
<evidence type="ECO:0000313" key="5">
    <source>
        <dbReference type="EMBL" id="MDT0678490.1"/>
    </source>
</evidence>
<comment type="caution">
    <text evidence="5">The sequence shown here is derived from an EMBL/GenBank/DDBJ whole genome shotgun (WGS) entry which is preliminary data.</text>
</comment>
<dbReference type="InterPro" id="IPR032285">
    <property type="entry name" value="Metallophos_N"/>
</dbReference>
<protein>
    <submittedName>
        <fullName evidence="5">Calcineurin-like phosphoesterase family protein</fullName>
    </submittedName>
</protein>
<dbReference type="EMBL" id="JAVRHK010000023">
    <property type="protein sequence ID" value="MDT0678490.1"/>
    <property type="molecule type" value="Genomic_DNA"/>
</dbReference>
<accession>A0ABU3DAC3</accession>
<evidence type="ECO:0000256" key="1">
    <source>
        <dbReference type="SAM" id="SignalP"/>
    </source>
</evidence>
<feature type="domain" description="Calcineurin-like phosphoesterase N-terminal" evidence="4">
    <location>
        <begin position="37"/>
        <end position="107"/>
    </location>
</feature>
<dbReference type="Gene3D" id="2.60.40.10">
    <property type="entry name" value="Immunoglobulins"/>
    <property type="match status" value="1"/>
</dbReference>
<keyword evidence="6" id="KW-1185">Reference proteome</keyword>
<evidence type="ECO:0000259" key="4">
    <source>
        <dbReference type="Pfam" id="PF16371"/>
    </source>
</evidence>
<dbReference type="RefSeq" id="WP_311504825.1">
    <property type="nucleotide sequence ID" value="NZ_JAVRHK010000023.1"/>
</dbReference>
<proteinExistence type="predicted"/>
<dbReference type="InterPro" id="IPR029052">
    <property type="entry name" value="Metallo-depent_PP-like"/>
</dbReference>
<feature type="signal peptide" evidence="1">
    <location>
        <begin position="1"/>
        <end position="18"/>
    </location>
</feature>
<evidence type="ECO:0000259" key="3">
    <source>
        <dbReference type="Pfam" id="PF16370"/>
    </source>
</evidence>
<dbReference type="Proteomes" id="UP001262582">
    <property type="component" value="Unassembled WGS sequence"/>
</dbReference>
<dbReference type="PANTHER" id="PTHR43143">
    <property type="entry name" value="METALLOPHOSPHOESTERASE, CALCINEURIN SUPERFAMILY"/>
    <property type="match status" value="1"/>
</dbReference>
<name>A0ABU3DAC3_9FLAO</name>
<dbReference type="Gene3D" id="3.60.21.10">
    <property type="match status" value="1"/>
</dbReference>
<dbReference type="InterPro" id="IPR004843">
    <property type="entry name" value="Calcineurin-like_PHP"/>
</dbReference>
<dbReference type="InterPro" id="IPR051918">
    <property type="entry name" value="STPP_CPPED1"/>
</dbReference>
<dbReference type="Pfam" id="PF16370">
    <property type="entry name" value="MetallophosC"/>
    <property type="match status" value="1"/>
</dbReference>
<dbReference type="PANTHER" id="PTHR43143:SF6">
    <property type="entry name" value="BLL3016 PROTEIN"/>
    <property type="match status" value="1"/>
</dbReference>
<keyword evidence="1" id="KW-0732">Signal</keyword>
<evidence type="ECO:0000313" key="6">
    <source>
        <dbReference type="Proteomes" id="UP001262582"/>
    </source>
</evidence>
<gene>
    <name evidence="5" type="ORF">RM539_18055</name>
</gene>
<dbReference type="InterPro" id="IPR013783">
    <property type="entry name" value="Ig-like_fold"/>
</dbReference>
<dbReference type="Pfam" id="PF16371">
    <property type="entry name" value="MetallophosN"/>
    <property type="match status" value="1"/>
</dbReference>
<dbReference type="Pfam" id="PF00149">
    <property type="entry name" value="Metallophos"/>
    <property type="match status" value="1"/>
</dbReference>
<feature type="domain" description="Calcineurin-like phosphoesterase C-terminal" evidence="3">
    <location>
        <begin position="345"/>
        <end position="510"/>
    </location>
</feature>
<evidence type="ECO:0000259" key="2">
    <source>
        <dbReference type="Pfam" id="PF00149"/>
    </source>
</evidence>
<organism evidence="5 6">
    <name type="scientific">Autumnicola musiva</name>
    <dbReference type="NCBI Taxonomy" id="3075589"/>
    <lineage>
        <taxon>Bacteria</taxon>
        <taxon>Pseudomonadati</taxon>
        <taxon>Bacteroidota</taxon>
        <taxon>Flavobacteriia</taxon>
        <taxon>Flavobacteriales</taxon>
        <taxon>Flavobacteriaceae</taxon>
        <taxon>Autumnicola</taxon>
    </lineage>
</organism>
<dbReference type="SUPFAM" id="SSF56300">
    <property type="entry name" value="Metallo-dependent phosphatases"/>
    <property type="match status" value="1"/>
</dbReference>
<sequence length="523" mass="59688">MKILITLLVLGFSSILSAQDHATGYVFEDNNQNGKKDHREKGITNVAVSNGREVVLTDSKGKYKLPVGEDDIISVIKPSGYKIGSNEDNLPQFFYIHKPKGSPALKFKGVKATGKLPKSIDFALVISEEKEEFTALIFGDPQPYTQQEVDYFAEGIVTEVENIKNVPFGLSLGDLVGNDLDLFNPYIKAVKKAGIPWYNLLGNHDINFEVETDMLSDETYEAHFGPANYAFNYGKVHFLVLDDVLYPDPRDGKKYWGGFREDQFEFIKNDLKQVPKDHLIVIAMHIPLSEPGGKDTFRDEDRKKLFKLLKDFPHTLSLSAHTHIQRQDFFGKEEGWQQEKLHHHYNVGTTSGDWYSGKLDENNIPISTMRDGTPKGYAFINFDGNKYSIDYKVAGKPNSYQMEIFAPKVVANNRRTQAGIFVNFFMGTEGDEVMYRIDDGKWKKMDYVEDYDPSYLEMVYEWDLAEDLMPGRRSSNPIKSEHLWRGDIPYKLETGEHKIEVKATDMFGNTHTATSSYRLEEPK</sequence>
<dbReference type="InterPro" id="IPR032288">
    <property type="entry name" value="Metallophos_C"/>
</dbReference>
<feature type="chain" id="PRO_5046550678" evidence="1">
    <location>
        <begin position="19"/>
        <end position="523"/>
    </location>
</feature>